<sequence>MSEQTNLLNMPYILPSQAQKHVTHNEALRMLDAVLHLRVDGIGRDAPPESPEEGERHAVGDAPAGAFAGHAGEIAAFQDGAWAFFPPREGWLLWDAAGEALHVFHEGNWVEAVPAPDRLQQLGIATDADGVNRLAVAAHATLLTHAGAGHQLKVNKAAAGDTASLLFQTDWSGRAEMGLAGNDDFSVKVSPDGAAWKTALRVRAADGFVGIGTTEARYLLTVGQPGTPDGTPHFDKSIGISGAGAAYFRGEDTVNNIRFLMGTSTSGYVLLASMSNHPFVIRVNNSVEAMRIAASGQIGIGTTVPHASALLDVAGTARGFLPPRMTTTQRDAIAAPAEGLMVYNSTDHEPQFWDGSQWRSMAA</sequence>
<keyword evidence="3" id="KW-1185">Reference proteome</keyword>
<dbReference type="EMBL" id="JBHRSP010000017">
    <property type="protein sequence ID" value="MFC3073687.1"/>
    <property type="molecule type" value="Genomic_DNA"/>
</dbReference>
<dbReference type="InterPro" id="IPR021251">
    <property type="entry name" value="DUF2793"/>
</dbReference>
<evidence type="ECO:0000313" key="3">
    <source>
        <dbReference type="Proteomes" id="UP001595377"/>
    </source>
</evidence>
<accession>A0ABV7DHA2</accession>
<name>A0ABV7DHA2_9HYPH</name>
<comment type="caution">
    <text evidence="2">The sequence shown here is derived from an EMBL/GenBank/DDBJ whole genome shotgun (WGS) entry which is preliminary data.</text>
</comment>
<evidence type="ECO:0000256" key="1">
    <source>
        <dbReference type="SAM" id="MobiDB-lite"/>
    </source>
</evidence>
<feature type="compositionally biased region" description="Basic and acidic residues" evidence="1">
    <location>
        <begin position="42"/>
        <end position="59"/>
    </location>
</feature>
<protein>
    <submittedName>
        <fullName evidence="2">DUF2793 domain-containing protein</fullName>
    </submittedName>
</protein>
<evidence type="ECO:0000313" key="2">
    <source>
        <dbReference type="EMBL" id="MFC3073687.1"/>
    </source>
</evidence>
<organism evidence="2 3">
    <name type="scientific">Shinella pollutisoli</name>
    <dbReference type="NCBI Taxonomy" id="2250594"/>
    <lineage>
        <taxon>Bacteria</taxon>
        <taxon>Pseudomonadati</taxon>
        <taxon>Pseudomonadota</taxon>
        <taxon>Alphaproteobacteria</taxon>
        <taxon>Hyphomicrobiales</taxon>
        <taxon>Rhizobiaceae</taxon>
        <taxon>Shinella</taxon>
    </lineage>
</organism>
<feature type="region of interest" description="Disordered" evidence="1">
    <location>
        <begin position="42"/>
        <end position="64"/>
    </location>
</feature>
<gene>
    <name evidence="2" type="ORF">ACFOHH_11300</name>
</gene>
<dbReference type="RefSeq" id="WP_257313606.1">
    <property type="nucleotide sequence ID" value="NZ_JANFDG010000004.1"/>
</dbReference>
<dbReference type="Proteomes" id="UP001595377">
    <property type="component" value="Unassembled WGS sequence"/>
</dbReference>
<proteinExistence type="predicted"/>
<dbReference type="Pfam" id="PF10983">
    <property type="entry name" value="DUF2793"/>
    <property type="match status" value="1"/>
</dbReference>
<reference evidence="3" key="1">
    <citation type="journal article" date="2019" name="Int. J. Syst. Evol. Microbiol.">
        <title>The Global Catalogue of Microorganisms (GCM) 10K type strain sequencing project: providing services to taxonomists for standard genome sequencing and annotation.</title>
        <authorList>
            <consortium name="The Broad Institute Genomics Platform"/>
            <consortium name="The Broad Institute Genome Sequencing Center for Infectious Disease"/>
            <person name="Wu L."/>
            <person name="Ma J."/>
        </authorList>
    </citation>
    <scope>NUCLEOTIDE SEQUENCE [LARGE SCALE GENOMIC DNA]</scope>
    <source>
        <strain evidence="3">KCTC 52677</strain>
    </source>
</reference>